<dbReference type="InterPro" id="IPR007110">
    <property type="entry name" value="Ig-like_dom"/>
</dbReference>
<evidence type="ECO:0000313" key="4">
    <source>
        <dbReference type="EMBL" id="PVD24330.1"/>
    </source>
</evidence>
<keyword evidence="2" id="KW-1133">Transmembrane helix</keyword>
<proteinExistence type="predicted"/>
<accession>A0A2T7NT16</accession>
<feature type="domain" description="Ig-like" evidence="3">
    <location>
        <begin position="1"/>
        <end position="61"/>
    </location>
</feature>
<dbReference type="InterPro" id="IPR013783">
    <property type="entry name" value="Ig-like_fold"/>
</dbReference>
<sequence>MAFAKEYPETKWGWVKDGDPVTVDVSRMLVEDFVFVLSKVWLSDGGTYECRMTLSSGRVLTADVFTLTVLTPLPTVIVRQTDPFRLDCRSEALVSVLRVLEESGKDSTSQKQTRTLEPTASKQSSQKAATITRQWHFNAMNTTFSMSVPADKPSPDYFPAAVPSMAGPCTCSVRHVTTRRTWQTAWHRLRVAPPPSALELWWRRVLLYPEAVAAVSTALLLLFIGLSLLVARLAQEKINLEQKFMVMRRRLLRKNNLLWYDESGNTEYQKSRRLKSGLNRLLEKGKSMDIISRASKDVTDEDSISDDEDETSTSQRRASIKSMNEARGSTDPDKAMKSLIVIKN</sequence>
<dbReference type="PROSITE" id="PS50835">
    <property type="entry name" value="IG_LIKE"/>
    <property type="match status" value="1"/>
</dbReference>
<evidence type="ECO:0000259" key="3">
    <source>
        <dbReference type="PROSITE" id="PS50835"/>
    </source>
</evidence>
<name>A0A2T7NT16_POMCA</name>
<dbReference type="OrthoDB" id="6155840at2759"/>
<organism evidence="4 5">
    <name type="scientific">Pomacea canaliculata</name>
    <name type="common">Golden apple snail</name>
    <dbReference type="NCBI Taxonomy" id="400727"/>
    <lineage>
        <taxon>Eukaryota</taxon>
        <taxon>Metazoa</taxon>
        <taxon>Spiralia</taxon>
        <taxon>Lophotrochozoa</taxon>
        <taxon>Mollusca</taxon>
        <taxon>Gastropoda</taxon>
        <taxon>Caenogastropoda</taxon>
        <taxon>Architaenioglossa</taxon>
        <taxon>Ampullarioidea</taxon>
        <taxon>Ampullariidae</taxon>
        <taxon>Pomacea</taxon>
    </lineage>
</organism>
<dbReference type="Proteomes" id="UP000245119">
    <property type="component" value="Linkage Group LG9"/>
</dbReference>
<evidence type="ECO:0000256" key="2">
    <source>
        <dbReference type="SAM" id="Phobius"/>
    </source>
</evidence>
<evidence type="ECO:0000256" key="1">
    <source>
        <dbReference type="SAM" id="MobiDB-lite"/>
    </source>
</evidence>
<dbReference type="EMBL" id="PZQS01000009">
    <property type="protein sequence ID" value="PVD24330.1"/>
    <property type="molecule type" value="Genomic_DNA"/>
</dbReference>
<feature type="transmembrane region" description="Helical" evidence="2">
    <location>
        <begin position="211"/>
        <end position="234"/>
    </location>
</feature>
<gene>
    <name evidence="4" type="ORF">C0Q70_14810</name>
</gene>
<keyword evidence="2" id="KW-0812">Transmembrane</keyword>
<dbReference type="SUPFAM" id="SSF48726">
    <property type="entry name" value="Immunoglobulin"/>
    <property type="match status" value="1"/>
</dbReference>
<feature type="compositionally biased region" description="Acidic residues" evidence="1">
    <location>
        <begin position="299"/>
        <end position="311"/>
    </location>
</feature>
<keyword evidence="2" id="KW-0472">Membrane</keyword>
<dbReference type="Gene3D" id="2.60.40.10">
    <property type="entry name" value="Immunoglobulins"/>
    <property type="match status" value="1"/>
</dbReference>
<feature type="region of interest" description="Disordered" evidence="1">
    <location>
        <begin position="297"/>
        <end position="344"/>
    </location>
</feature>
<protein>
    <recommendedName>
        <fullName evidence="3">Ig-like domain-containing protein</fullName>
    </recommendedName>
</protein>
<feature type="compositionally biased region" description="Polar residues" evidence="1">
    <location>
        <begin position="106"/>
        <end position="125"/>
    </location>
</feature>
<reference evidence="4 5" key="1">
    <citation type="submission" date="2018-04" db="EMBL/GenBank/DDBJ databases">
        <title>The genome of golden apple snail Pomacea canaliculata provides insight into stress tolerance and invasive adaptation.</title>
        <authorList>
            <person name="Liu C."/>
            <person name="Liu B."/>
            <person name="Ren Y."/>
            <person name="Zhang Y."/>
            <person name="Wang H."/>
            <person name="Li S."/>
            <person name="Jiang F."/>
            <person name="Yin L."/>
            <person name="Zhang G."/>
            <person name="Qian W."/>
            <person name="Fan W."/>
        </authorList>
    </citation>
    <scope>NUCLEOTIDE SEQUENCE [LARGE SCALE GENOMIC DNA]</scope>
    <source>
        <strain evidence="4">SZHN2017</strain>
        <tissue evidence="4">Muscle</tissue>
    </source>
</reference>
<dbReference type="AlphaFoldDB" id="A0A2T7NT16"/>
<feature type="region of interest" description="Disordered" evidence="1">
    <location>
        <begin position="104"/>
        <end position="125"/>
    </location>
</feature>
<evidence type="ECO:0000313" key="5">
    <source>
        <dbReference type="Proteomes" id="UP000245119"/>
    </source>
</evidence>
<comment type="caution">
    <text evidence="4">The sequence shown here is derived from an EMBL/GenBank/DDBJ whole genome shotgun (WGS) entry which is preliminary data.</text>
</comment>
<dbReference type="InterPro" id="IPR036179">
    <property type="entry name" value="Ig-like_dom_sf"/>
</dbReference>
<keyword evidence="5" id="KW-1185">Reference proteome</keyword>